<dbReference type="InterPro" id="IPR052353">
    <property type="entry name" value="Benzoxazolinone_Detox_Enz"/>
</dbReference>
<dbReference type="SUPFAM" id="SSF52343">
    <property type="entry name" value="Ferredoxin reductase-like, C-terminal NADP-linked domain"/>
    <property type="match status" value="1"/>
</dbReference>
<dbReference type="Gene3D" id="3.10.20.30">
    <property type="match status" value="1"/>
</dbReference>
<dbReference type="InterPro" id="IPR039261">
    <property type="entry name" value="FNR_nucleotide-bd"/>
</dbReference>
<dbReference type="AlphaFoldDB" id="A0AAU8A077"/>
<dbReference type="InterPro" id="IPR001041">
    <property type="entry name" value="2Fe-2S_ferredoxin-type"/>
</dbReference>
<dbReference type="PROSITE" id="PS51085">
    <property type="entry name" value="2FE2S_FER_2"/>
    <property type="match status" value="1"/>
</dbReference>
<proteinExistence type="predicted"/>
<feature type="domain" description="2Fe-2S ferredoxin-type" evidence="1">
    <location>
        <begin position="125"/>
        <end position="210"/>
    </location>
</feature>
<dbReference type="Pfam" id="PF00175">
    <property type="entry name" value="NAD_binding_1"/>
    <property type="match status" value="1"/>
</dbReference>
<dbReference type="InterPro" id="IPR006058">
    <property type="entry name" value="2Fe2S_fd_BS"/>
</dbReference>
<accession>A0AAU8A077</accession>
<dbReference type="GO" id="GO:0016491">
    <property type="term" value="F:oxidoreductase activity"/>
    <property type="evidence" value="ECO:0007669"/>
    <property type="project" value="InterPro"/>
</dbReference>
<dbReference type="PRINTS" id="PR00409">
    <property type="entry name" value="PHDIOXRDTASE"/>
</dbReference>
<dbReference type="Pfam" id="PF00111">
    <property type="entry name" value="Fer2"/>
    <property type="match status" value="1"/>
</dbReference>
<gene>
    <name evidence="2" type="ORF">NKE59_05910</name>
</gene>
<name>A0AAU8A077_9BURK</name>
<evidence type="ECO:0000313" key="2">
    <source>
        <dbReference type="EMBL" id="XCC57038.1"/>
    </source>
</evidence>
<sequence length="210" mass="23867">MLIAGGIGITPLLAMASELKMRGADFHLHYCARNQNKTIQSNELMELINYGKATIYHDNGDPSNGIDLKKTIRNYEEGRHLYFCGPTGFMAAIKNEIKDWPLDHIHYEHFSAVSQEQNLGKNLNTEFLISLNRSKLKFKVEANESIIDSLRKNNFFIESSCEEGYCGTCLTRYLGGEPDHRDTVLNEKDKKDFILICCSRSNSPELVLDL</sequence>
<dbReference type="Gene3D" id="3.40.50.80">
    <property type="entry name" value="Nucleotide-binding domain of ferredoxin-NADP reductase (FNR) module"/>
    <property type="match status" value="1"/>
</dbReference>
<dbReference type="PROSITE" id="PS00197">
    <property type="entry name" value="2FE2S_FER_1"/>
    <property type="match status" value="1"/>
</dbReference>
<organism evidence="2">
    <name type="scientific">Polynucleobacter sp. UK-FUSCHL-C3</name>
    <dbReference type="NCBI Taxonomy" id="2955208"/>
    <lineage>
        <taxon>Bacteria</taxon>
        <taxon>Pseudomonadati</taxon>
        <taxon>Pseudomonadota</taxon>
        <taxon>Betaproteobacteria</taxon>
        <taxon>Burkholderiales</taxon>
        <taxon>Burkholderiaceae</taxon>
        <taxon>Polynucleobacter</taxon>
    </lineage>
</organism>
<dbReference type="InterPro" id="IPR012675">
    <property type="entry name" value="Beta-grasp_dom_sf"/>
</dbReference>
<dbReference type="InterPro" id="IPR001433">
    <property type="entry name" value="OxRdtase_FAD/NAD-bd"/>
</dbReference>
<dbReference type="CDD" id="cd00207">
    <property type="entry name" value="fer2"/>
    <property type="match status" value="1"/>
</dbReference>
<dbReference type="InterPro" id="IPR036010">
    <property type="entry name" value="2Fe-2S_ferredoxin-like_sf"/>
</dbReference>
<protein>
    <submittedName>
        <fullName evidence="2">Iron-sulfur cluster-binding domain-containing protein</fullName>
    </submittedName>
</protein>
<dbReference type="GO" id="GO:0051537">
    <property type="term" value="F:2 iron, 2 sulfur cluster binding"/>
    <property type="evidence" value="ECO:0007669"/>
    <property type="project" value="InterPro"/>
</dbReference>
<dbReference type="PANTHER" id="PTHR30212:SF2">
    <property type="entry name" value="PROTEIN YIIM"/>
    <property type="match status" value="1"/>
</dbReference>
<evidence type="ECO:0000259" key="1">
    <source>
        <dbReference type="PROSITE" id="PS51085"/>
    </source>
</evidence>
<dbReference type="SUPFAM" id="SSF54292">
    <property type="entry name" value="2Fe-2S ferredoxin-like"/>
    <property type="match status" value="1"/>
</dbReference>
<reference evidence="2" key="1">
    <citation type="submission" date="2022-06" db="EMBL/GenBank/DDBJ databases">
        <title>New Polynucleobacter species.</title>
        <authorList>
            <person name="Hahn M.W."/>
        </authorList>
    </citation>
    <scope>NUCLEOTIDE SEQUENCE</scope>
    <source>
        <strain evidence="2">UK-FUSCHL-C3</strain>
    </source>
</reference>
<dbReference type="EMBL" id="CP099959">
    <property type="protein sequence ID" value="XCC57038.1"/>
    <property type="molecule type" value="Genomic_DNA"/>
</dbReference>
<dbReference type="RefSeq" id="WP_353438055.1">
    <property type="nucleotide sequence ID" value="NZ_CP099959.1"/>
</dbReference>
<dbReference type="PANTHER" id="PTHR30212">
    <property type="entry name" value="PROTEIN YIIM"/>
    <property type="match status" value="1"/>
</dbReference>